<protein>
    <submittedName>
        <fullName evidence="1">Uncharacterized protein</fullName>
    </submittedName>
</protein>
<proteinExistence type="predicted"/>
<name>A0A2H4PGS6_9CAUD</name>
<accession>A0A2H4PGS6</accession>
<organism evidence="1 2">
    <name type="scientific">Klebsiella phage Sugarland</name>
    <dbReference type="NCBI Taxonomy" id="2053603"/>
    <lineage>
        <taxon>Viruses</taxon>
        <taxon>Duplodnaviria</taxon>
        <taxon>Heunggongvirae</taxon>
        <taxon>Uroviricota</taxon>
        <taxon>Caudoviricetes</taxon>
        <taxon>Demerecviridae</taxon>
        <taxon>Sugarlandvirus</taxon>
        <taxon>Sugarlandvirus sugarland</taxon>
    </lineage>
</organism>
<reference evidence="1 2" key="1">
    <citation type="journal article" date="2018" name="Microbiol. Resour. Announc.">
        <title>Complete Genome Sequence of Klebsiella pneumoniae Siphophage Sugarland.</title>
        <authorList>
            <person name="Erickson S.G."/>
            <person name="Lessor L."/>
            <person name="O'Leary C.J."/>
            <person name="Gill J.J."/>
            <person name="Liu M."/>
        </authorList>
    </citation>
    <scope>NUCLEOTIDE SEQUENCE [LARGE SCALE GENOMIC DNA]</scope>
</reference>
<sequence length="80" mass="9242">MEKIRVLVSTQRVTNLTYEVELTPEEYAKLAAPIVNNEQASIMPAIAKLRNHESAKLWDEWSTDETPFSFTDHDNITYTE</sequence>
<evidence type="ECO:0000313" key="1">
    <source>
        <dbReference type="EMBL" id="ATW61847.1"/>
    </source>
</evidence>
<dbReference type="Proteomes" id="UP000241037">
    <property type="component" value="Segment"/>
</dbReference>
<gene>
    <name evidence="1" type="ORF">CPT_Sugarland_010</name>
</gene>
<keyword evidence="2" id="KW-1185">Reference proteome</keyword>
<evidence type="ECO:0000313" key="2">
    <source>
        <dbReference type="Proteomes" id="UP000241037"/>
    </source>
</evidence>
<dbReference type="EMBL" id="MG459987">
    <property type="protein sequence ID" value="ATW61847.1"/>
    <property type="molecule type" value="Genomic_DNA"/>
</dbReference>